<dbReference type="EMBL" id="CAJPDQ010000035">
    <property type="protein sequence ID" value="CAF9930498.1"/>
    <property type="molecule type" value="Genomic_DNA"/>
</dbReference>
<dbReference type="AlphaFoldDB" id="A0A8H3FTB6"/>
<evidence type="ECO:0000256" key="1">
    <source>
        <dbReference type="ARBA" id="ARBA00022707"/>
    </source>
</evidence>
<evidence type="ECO:0000313" key="6">
    <source>
        <dbReference type="Proteomes" id="UP000664169"/>
    </source>
</evidence>
<feature type="compositionally biased region" description="Polar residues" evidence="4">
    <location>
        <begin position="107"/>
        <end position="119"/>
    </location>
</feature>
<keyword evidence="1" id="KW-0519">Myristate</keyword>
<feature type="compositionally biased region" description="Basic and acidic residues" evidence="4">
    <location>
        <begin position="86"/>
        <end position="95"/>
    </location>
</feature>
<dbReference type="Pfam" id="PF15811">
    <property type="entry name" value="SVIP"/>
    <property type="match status" value="1"/>
</dbReference>
<evidence type="ECO:0000313" key="5">
    <source>
        <dbReference type="EMBL" id="CAF9930498.1"/>
    </source>
</evidence>
<organism evidence="5 6">
    <name type="scientific">Gomphillus americanus</name>
    <dbReference type="NCBI Taxonomy" id="1940652"/>
    <lineage>
        <taxon>Eukaryota</taxon>
        <taxon>Fungi</taxon>
        <taxon>Dikarya</taxon>
        <taxon>Ascomycota</taxon>
        <taxon>Pezizomycotina</taxon>
        <taxon>Lecanoromycetes</taxon>
        <taxon>OSLEUM clade</taxon>
        <taxon>Ostropomycetidae</taxon>
        <taxon>Ostropales</taxon>
        <taxon>Graphidaceae</taxon>
        <taxon>Gomphilloideae</taxon>
        <taxon>Gomphillus</taxon>
    </lineage>
</organism>
<feature type="compositionally biased region" description="Polar residues" evidence="4">
    <location>
        <begin position="1"/>
        <end position="12"/>
    </location>
</feature>
<evidence type="ECO:0000256" key="2">
    <source>
        <dbReference type="ARBA" id="ARBA00023139"/>
    </source>
</evidence>
<dbReference type="InterPro" id="IPR031632">
    <property type="entry name" value="SVIP"/>
</dbReference>
<accession>A0A8H3FTB6</accession>
<dbReference type="Proteomes" id="UP000664169">
    <property type="component" value="Unassembled WGS sequence"/>
</dbReference>
<keyword evidence="3" id="KW-0449">Lipoprotein</keyword>
<name>A0A8H3FTB6_9LECA</name>
<evidence type="ECO:0000256" key="4">
    <source>
        <dbReference type="SAM" id="MobiDB-lite"/>
    </source>
</evidence>
<keyword evidence="2" id="KW-0564">Palmitate</keyword>
<keyword evidence="6" id="KW-1185">Reference proteome</keyword>
<feature type="compositionally biased region" description="Polar residues" evidence="4">
    <location>
        <begin position="20"/>
        <end position="33"/>
    </location>
</feature>
<reference evidence="5" key="1">
    <citation type="submission" date="2021-03" db="EMBL/GenBank/DDBJ databases">
        <authorList>
            <person name="Tagirdzhanova G."/>
        </authorList>
    </citation>
    <scope>NUCLEOTIDE SEQUENCE</scope>
</reference>
<proteinExistence type="predicted"/>
<sequence>MGTSCSKPSKSNFAGEGRTLGSTPVNAPTTNESSHPHAQLPSNISQGAPTKKTLETKPVSAAGRAAQERMSKANAATGKLGQQLAEQKKQTRNDTLKAVSTEEQGHRNAQSNVEARNWN</sequence>
<gene>
    <name evidence="5" type="ORF">GOMPHAMPRED_005675</name>
</gene>
<comment type="caution">
    <text evidence="5">The sequence shown here is derived from an EMBL/GenBank/DDBJ whole genome shotgun (WGS) entry which is preliminary data.</text>
</comment>
<protein>
    <submittedName>
        <fullName evidence="5">Uncharacterized protein</fullName>
    </submittedName>
</protein>
<dbReference type="OrthoDB" id="5415072at2759"/>
<evidence type="ECO:0000256" key="3">
    <source>
        <dbReference type="ARBA" id="ARBA00023288"/>
    </source>
</evidence>
<feature type="region of interest" description="Disordered" evidence="4">
    <location>
        <begin position="1"/>
        <end position="119"/>
    </location>
</feature>